<gene>
    <name evidence="1" type="ORF">FNH13_03700</name>
</gene>
<name>A0A516G7U5_9MICO</name>
<evidence type="ECO:0000313" key="2">
    <source>
        <dbReference type="Proteomes" id="UP000315395"/>
    </source>
</evidence>
<keyword evidence="2" id="KW-1185">Reference proteome</keyword>
<dbReference type="AlphaFoldDB" id="A0A516G7U5"/>
<protein>
    <submittedName>
        <fullName evidence="1">Uncharacterized protein</fullName>
    </submittedName>
</protein>
<dbReference type="OrthoDB" id="10002660at2"/>
<sequence length="401" mass="45049">MTWPSGQGWQAWWTHVMTDEVGLGQTLEEAEDARHGFADSDDLTLVSGQHLRPGAIYHWIPPEGFARGRAGGGIGGRTGRRDVFAEYHESADPQRRVELHLDSLESCRSLSATSTLKHLAVTAGFRPERDQLLDVEITLDWLLLRLRARVVPAEAGEQLRVSLRVVGRGLWKPVVAPLLVPLSIPLRHLLTSETEQVADRLSHLDEDPRGDGAPERELERIRVGAELIRTRLHEVVSAVDARPWWTGRGTRALAEAFDALPAVGAAWPPVTPAVTFGDSGRWWDEEKWIFDLLVSSDPWRRRRHEMVDQQVDLWLSQQQTMIEHREQMAAKHAADEVPTGDVAATAAELEEMLDLSWLASPWSMIRFLARKATEESPDPDLPPLETDEDARTFVTSMLKDL</sequence>
<dbReference type="Proteomes" id="UP000315395">
    <property type="component" value="Chromosome"/>
</dbReference>
<dbReference type="KEGG" id="orz:FNH13_03700"/>
<proteinExistence type="predicted"/>
<evidence type="ECO:0000313" key="1">
    <source>
        <dbReference type="EMBL" id="QDO87552.1"/>
    </source>
</evidence>
<organism evidence="1 2">
    <name type="scientific">Ornithinimicrobium ciconiae</name>
    <dbReference type="NCBI Taxonomy" id="2594265"/>
    <lineage>
        <taxon>Bacteria</taxon>
        <taxon>Bacillati</taxon>
        <taxon>Actinomycetota</taxon>
        <taxon>Actinomycetes</taxon>
        <taxon>Micrococcales</taxon>
        <taxon>Ornithinimicrobiaceae</taxon>
        <taxon>Ornithinimicrobium</taxon>
    </lineage>
</organism>
<dbReference type="RefSeq" id="WP_143782229.1">
    <property type="nucleotide sequence ID" value="NZ_CP041616.1"/>
</dbReference>
<reference evidence="1 2" key="1">
    <citation type="submission" date="2019-07" db="EMBL/GenBank/DDBJ databases">
        <title>complete genome sequencing of Ornithinimicrobium sp. H23M54.</title>
        <authorList>
            <person name="Bae J.-W."/>
            <person name="Lee S.-Y."/>
        </authorList>
    </citation>
    <scope>NUCLEOTIDE SEQUENCE [LARGE SCALE GENOMIC DNA]</scope>
    <source>
        <strain evidence="1 2">H23M54</strain>
    </source>
</reference>
<accession>A0A516G7U5</accession>
<dbReference type="EMBL" id="CP041616">
    <property type="protein sequence ID" value="QDO87552.1"/>
    <property type="molecule type" value="Genomic_DNA"/>
</dbReference>